<dbReference type="Pfam" id="PF08241">
    <property type="entry name" value="Methyltransf_11"/>
    <property type="match status" value="1"/>
</dbReference>
<dbReference type="SUPFAM" id="SSF53335">
    <property type="entry name" value="S-adenosyl-L-methionine-dependent methyltransferases"/>
    <property type="match status" value="1"/>
</dbReference>
<dbReference type="Proteomes" id="UP001203423">
    <property type="component" value="Unassembled WGS sequence"/>
</dbReference>
<dbReference type="PIRSF" id="PIRSF018249">
    <property type="entry name" value="MyrA_prd"/>
    <property type="match status" value="1"/>
</dbReference>
<feature type="domain" description="Methyltransferase type 11" evidence="1">
    <location>
        <begin position="96"/>
        <end position="186"/>
    </location>
</feature>
<dbReference type="GO" id="GO:0008168">
    <property type="term" value="F:methyltransferase activity"/>
    <property type="evidence" value="ECO:0007669"/>
    <property type="project" value="UniProtKB-KW"/>
</dbReference>
<protein>
    <submittedName>
        <fullName evidence="3">Methyltransferase domain-containing protein</fullName>
    </submittedName>
</protein>
<dbReference type="Gene3D" id="3.40.50.150">
    <property type="entry name" value="Vaccinia Virus protein VP39"/>
    <property type="match status" value="1"/>
</dbReference>
<organism evidence="3 4">
    <name type="scientific">Shewanella surugensis</name>
    <dbReference type="NCBI Taxonomy" id="212020"/>
    <lineage>
        <taxon>Bacteria</taxon>
        <taxon>Pseudomonadati</taxon>
        <taxon>Pseudomonadota</taxon>
        <taxon>Gammaproteobacteria</taxon>
        <taxon>Alteromonadales</taxon>
        <taxon>Shewanellaceae</taxon>
        <taxon>Shewanella</taxon>
    </lineage>
</organism>
<gene>
    <name evidence="3" type="ORF">L2764_01315</name>
</gene>
<dbReference type="PANTHER" id="PTHR43460:SF1">
    <property type="entry name" value="METHYLTRANSFERASE TYPE 11 DOMAIN-CONTAINING PROTEIN"/>
    <property type="match status" value="1"/>
</dbReference>
<keyword evidence="4" id="KW-1185">Reference proteome</keyword>
<dbReference type="InterPro" id="IPR029063">
    <property type="entry name" value="SAM-dependent_MTases_sf"/>
</dbReference>
<dbReference type="PANTHER" id="PTHR43460">
    <property type="entry name" value="METHYLTRANSFERASE"/>
    <property type="match status" value="1"/>
</dbReference>
<dbReference type="InterPro" id="IPR013216">
    <property type="entry name" value="Methyltransf_11"/>
</dbReference>
<dbReference type="InterPro" id="IPR052939">
    <property type="entry name" value="23S_rRNA_MeTrnsfrase_RlmA"/>
</dbReference>
<reference evidence="3 4" key="1">
    <citation type="submission" date="2022-01" db="EMBL/GenBank/DDBJ databases">
        <title>Whole genome-based taxonomy of the Shewanellaceae.</title>
        <authorList>
            <person name="Martin-Rodriguez A.J."/>
        </authorList>
    </citation>
    <scope>NUCLEOTIDE SEQUENCE [LARGE SCALE GENOMIC DNA]</scope>
    <source>
        <strain evidence="3 4">DSM 17177</strain>
    </source>
</reference>
<dbReference type="InterPro" id="IPR016718">
    <property type="entry name" value="rRNA_m1G-MeTrfase_A_prd"/>
</dbReference>
<proteinExistence type="predicted"/>
<name>A0ABT0L638_9GAMM</name>
<keyword evidence="3" id="KW-0808">Transferase</keyword>
<evidence type="ECO:0000313" key="4">
    <source>
        <dbReference type="Proteomes" id="UP001203423"/>
    </source>
</evidence>
<dbReference type="InterPro" id="IPR048647">
    <property type="entry name" value="RlmA_N"/>
</dbReference>
<comment type="caution">
    <text evidence="3">The sequence shown here is derived from an EMBL/GenBank/DDBJ whole genome shotgun (WGS) entry which is preliminary data.</text>
</comment>
<evidence type="ECO:0000259" key="1">
    <source>
        <dbReference type="Pfam" id="PF08241"/>
    </source>
</evidence>
<accession>A0ABT0L638</accession>
<feature type="domain" description="23S rRNA (guanine(745)-N(1))-methyltransferase N-terminal" evidence="2">
    <location>
        <begin position="5"/>
        <end position="38"/>
    </location>
</feature>
<dbReference type="EMBL" id="JAKIKS010000002">
    <property type="protein sequence ID" value="MCL1123152.1"/>
    <property type="molecule type" value="Genomic_DNA"/>
</dbReference>
<evidence type="ECO:0000259" key="2">
    <source>
        <dbReference type="Pfam" id="PF21302"/>
    </source>
</evidence>
<dbReference type="Pfam" id="PF21302">
    <property type="entry name" value="Zn_ribbon_RlmA"/>
    <property type="match status" value="1"/>
</dbReference>
<dbReference type="GO" id="GO:0032259">
    <property type="term" value="P:methylation"/>
    <property type="evidence" value="ECO:0007669"/>
    <property type="project" value="UniProtKB-KW"/>
</dbReference>
<dbReference type="RefSeq" id="WP_248938456.1">
    <property type="nucleotide sequence ID" value="NZ_JAKIKS010000002.1"/>
</dbReference>
<evidence type="ECO:0000313" key="3">
    <source>
        <dbReference type="EMBL" id="MCL1123152.1"/>
    </source>
</evidence>
<keyword evidence="3" id="KW-0489">Methyltransferase</keyword>
<sequence>MKSIYLCPTCTQPLWIHQASQGLYCENKHHFDKSEQGYWIFSVAKKPKLDSRQVMRAKRYLLESGVFSPLIKTMGEILSDCVSDIAVLQQAQLTQLDFDCGEGFYMRALASQLNIDLPAISLVQTGIAEAENALFAAAKSAPSSTYITSHFKSLPFADSSFDLVTLIDKPLKGKELPRVLKNNGVLLQVIPAPRHLWQIKSHIYTDLTEKALDLSVPSGFELLKSQRVAFTLPCTGEQALTLLDMTPYAWRVSEKVRKKIGLAYFDTVEIDFVVNLMVKTEDLN</sequence>